<dbReference type="AlphaFoldDB" id="A0A9W9ZPA2"/>
<organism evidence="2 3">
    <name type="scientific">Desmophyllum pertusum</name>
    <dbReference type="NCBI Taxonomy" id="174260"/>
    <lineage>
        <taxon>Eukaryota</taxon>
        <taxon>Metazoa</taxon>
        <taxon>Cnidaria</taxon>
        <taxon>Anthozoa</taxon>
        <taxon>Hexacorallia</taxon>
        <taxon>Scleractinia</taxon>
        <taxon>Caryophylliina</taxon>
        <taxon>Caryophylliidae</taxon>
        <taxon>Desmophyllum</taxon>
    </lineage>
</organism>
<proteinExistence type="predicted"/>
<dbReference type="PANTHER" id="PTHR33361">
    <property type="entry name" value="GLR0591 PROTEIN"/>
    <property type="match status" value="1"/>
</dbReference>
<keyword evidence="1" id="KW-0812">Transmembrane</keyword>
<dbReference type="Pfam" id="PF05960">
    <property type="entry name" value="DUF885"/>
    <property type="match status" value="1"/>
</dbReference>
<reference evidence="2" key="1">
    <citation type="submission" date="2023-01" db="EMBL/GenBank/DDBJ databases">
        <title>Genome assembly of the deep-sea coral Lophelia pertusa.</title>
        <authorList>
            <person name="Herrera S."/>
            <person name="Cordes E."/>
        </authorList>
    </citation>
    <scope>NUCLEOTIDE SEQUENCE</scope>
    <source>
        <strain evidence="2">USNM1676648</strain>
        <tissue evidence="2">Polyp</tissue>
    </source>
</reference>
<keyword evidence="1" id="KW-1133">Transmembrane helix</keyword>
<dbReference type="PANTHER" id="PTHR33361:SF2">
    <property type="entry name" value="DUF885 DOMAIN-CONTAINING PROTEIN"/>
    <property type="match status" value="1"/>
</dbReference>
<evidence type="ECO:0000313" key="3">
    <source>
        <dbReference type="Proteomes" id="UP001163046"/>
    </source>
</evidence>
<sequence length="600" mass="67784">MEPLETTGSELDTMVDDSKVKFGRKGMSRERIVTIVVLGVAVIIFIVGIVLIAVAAAADKKDEESSSGTPVKPTSIPVSSKCSLSEEARRSGLPEFLSRVKATYYKLHPYDLDPDATTKRIKVEYVAYDPTPSVIKHRTDTALTLLKEINDKTINTDALKPRERKALAQVKHYLQHMFGQPYDVNYYAGDWMMGPNLFCWQPICSLGYGVSSGLGINHKPYNASDVKLIETKLKTHKAGILQYIDNMKMGVRKGMVRSVEDCQAGTDALKESYKRISLYNETGVLQEWFVATMLDPDYYSNITEEIDNEWKNKHGGKNVSETIKEYLVTYLGKPIHQLLSYVENEHMRHCVPSNVSSGLANLPLKYVWFDGKENTSWPTDPKLPTGEPLNGPKAYSKIMSYFTTNAMTPMEVHELGKKQLDIYYPMVVEIAREVTGETDNDTAITKFRNKLNSSESYFNSEPFPENESNKEAHRKCSDIDGAKKHCPKRWAALQLWFDEARKVMSLLEPKTIPFFYFTGDKATTPTCPIDLLPDMNPSSGAQSYGSSNADCTRSAKYNIPFFLNNFGPRYQEWSVNAHEARPGHHTEVHIISKMHFISFH</sequence>
<feature type="transmembrane region" description="Helical" evidence="1">
    <location>
        <begin position="32"/>
        <end position="58"/>
    </location>
</feature>
<evidence type="ECO:0000256" key="1">
    <source>
        <dbReference type="SAM" id="Phobius"/>
    </source>
</evidence>
<comment type="caution">
    <text evidence="2">The sequence shown here is derived from an EMBL/GenBank/DDBJ whole genome shotgun (WGS) entry which is preliminary data.</text>
</comment>
<dbReference type="EMBL" id="MU825881">
    <property type="protein sequence ID" value="KAJ7385372.1"/>
    <property type="molecule type" value="Genomic_DNA"/>
</dbReference>
<keyword evidence="3" id="KW-1185">Reference proteome</keyword>
<gene>
    <name evidence="2" type="ORF">OS493_016452</name>
</gene>
<accession>A0A9W9ZPA2</accession>
<protein>
    <submittedName>
        <fullName evidence="2">Uncharacterized protein</fullName>
    </submittedName>
</protein>
<evidence type="ECO:0000313" key="2">
    <source>
        <dbReference type="EMBL" id="KAJ7385372.1"/>
    </source>
</evidence>
<keyword evidence="1" id="KW-0472">Membrane</keyword>
<dbReference type="InterPro" id="IPR010281">
    <property type="entry name" value="DUF885"/>
</dbReference>
<dbReference type="Proteomes" id="UP001163046">
    <property type="component" value="Unassembled WGS sequence"/>
</dbReference>
<name>A0A9W9ZPA2_9CNID</name>
<dbReference type="OrthoDB" id="5959877at2759"/>